<dbReference type="GO" id="GO:0015066">
    <property type="term" value="F:alpha-amylase inhibitor activity"/>
    <property type="evidence" value="ECO:0007669"/>
    <property type="project" value="InterPro"/>
</dbReference>
<evidence type="ECO:0000313" key="2">
    <source>
        <dbReference type="EMBL" id="TDD12330.1"/>
    </source>
</evidence>
<gene>
    <name evidence="2" type="ORF">E1292_02530</name>
</gene>
<dbReference type="EMBL" id="SMKO01000003">
    <property type="protein sequence ID" value="TDD12330.1"/>
    <property type="molecule type" value="Genomic_DNA"/>
</dbReference>
<dbReference type="Gene3D" id="2.60.40.20">
    <property type="entry name" value="Alpha-amylase inhibitor"/>
    <property type="match status" value="1"/>
</dbReference>
<organism evidence="2 3">
    <name type="scientific">Nonomuraea deserti</name>
    <dbReference type="NCBI Taxonomy" id="1848322"/>
    <lineage>
        <taxon>Bacteria</taxon>
        <taxon>Bacillati</taxon>
        <taxon>Actinomycetota</taxon>
        <taxon>Actinomycetes</taxon>
        <taxon>Streptosporangiales</taxon>
        <taxon>Streptosporangiaceae</taxon>
        <taxon>Nonomuraea</taxon>
    </lineage>
</organism>
<feature type="chain" id="PRO_5020583031" evidence="1">
    <location>
        <begin position="28"/>
        <end position="115"/>
    </location>
</feature>
<dbReference type="RefSeq" id="WP_132591554.1">
    <property type="nucleotide sequence ID" value="NZ_SMKO01000003.1"/>
</dbReference>
<dbReference type="AlphaFoldDB" id="A0A4R4WFR4"/>
<feature type="signal peptide" evidence="1">
    <location>
        <begin position="1"/>
        <end position="27"/>
    </location>
</feature>
<dbReference type="InterPro" id="IPR036379">
    <property type="entry name" value="A-amylase_inhib_sf"/>
</dbReference>
<dbReference type="Proteomes" id="UP000295258">
    <property type="component" value="Unassembled WGS sequence"/>
</dbReference>
<comment type="caution">
    <text evidence="2">The sequence shown here is derived from an EMBL/GenBank/DDBJ whole genome shotgun (WGS) entry which is preliminary data.</text>
</comment>
<proteinExistence type="predicted"/>
<protein>
    <submittedName>
        <fullName evidence="2">Uncharacterized protein</fullName>
    </submittedName>
</protein>
<evidence type="ECO:0000313" key="3">
    <source>
        <dbReference type="Proteomes" id="UP000295258"/>
    </source>
</evidence>
<name>A0A4R4WFR4_9ACTN</name>
<sequence>MRTAIFGGALMLAGTLAGAGAMDTAHAGADVGTAPAAQPDDRASKAGARIPCYDIRVNDVGFYRSVTIKSKCGQTNEVRARIASWPDGPCWTIEPGERRTHYYRSPGTFYNLKAC</sequence>
<evidence type="ECO:0000256" key="1">
    <source>
        <dbReference type="SAM" id="SignalP"/>
    </source>
</evidence>
<accession>A0A4R4WFR4</accession>
<keyword evidence="3" id="KW-1185">Reference proteome</keyword>
<reference evidence="2 3" key="1">
    <citation type="submission" date="2019-03" db="EMBL/GenBank/DDBJ databases">
        <title>Draft genome sequences of novel Actinobacteria.</title>
        <authorList>
            <person name="Sahin N."/>
            <person name="Ay H."/>
            <person name="Saygin H."/>
        </authorList>
    </citation>
    <scope>NUCLEOTIDE SEQUENCE [LARGE SCALE GENOMIC DNA]</scope>
    <source>
        <strain evidence="2 3">KC310</strain>
    </source>
</reference>
<keyword evidence="1" id="KW-0732">Signal</keyword>